<keyword evidence="2" id="KW-0812">Transmembrane</keyword>
<organism evidence="3 4">
    <name type="scientific">Stylosanthes scabra</name>
    <dbReference type="NCBI Taxonomy" id="79078"/>
    <lineage>
        <taxon>Eukaryota</taxon>
        <taxon>Viridiplantae</taxon>
        <taxon>Streptophyta</taxon>
        <taxon>Embryophyta</taxon>
        <taxon>Tracheophyta</taxon>
        <taxon>Spermatophyta</taxon>
        <taxon>Magnoliopsida</taxon>
        <taxon>eudicotyledons</taxon>
        <taxon>Gunneridae</taxon>
        <taxon>Pentapetalae</taxon>
        <taxon>rosids</taxon>
        <taxon>fabids</taxon>
        <taxon>Fabales</taxon>
        <taxon>Fabaceae</taxon>
        <taxon>Papilionoideae</taxon>
        <taxon>50 kb inversion clade</taxon>
        <taxon>dalbergioids sensu lato</taxon>
        <taxon>Dalbergieae</taxon>
        <taxon>Pterocarpus clade</taxon>
        <taxon>Stylosanthes</taxon>
    </lineage>
</organism>
<evidence type="ECO:0000313" key="3">
    <source>
        <dbReference type="EMBL" id="MED6187521.1"/>
    </source>
</evidence>
<evidence type="ECO:0000313" key="4">
    <source>
        <dbReference type="Proteomes" id="UP001341840"/>
    </source>
</evidence>
<feature type="coiled-coil region" evidence="1">
    <location>
        <begin position="257"/>
        <end position="284"/>
    </location>
</feature>
<feature type="transmembrane region" description="Helical" evidence="2">
    <location>
        <begin position="428"/>
        <end position="446"/>
    </location>
</feature>
<keyword evidence="2" id="KW-0472">Membrane</keyword>
<dbReference type="Proteomes" id="UP001341840">
    <property type="component" value="Unassembled WGS sequence"/>
</dbReference>
<keyword evidence="4" id="KW-1185">Reference proteome</keyword>
<comment type="caution">
    <text evidence="3">The sequence shown here is derived from an EMBL/GenBank/DDBJ whole genome shotgun (WGS) entry which is preliminary data.</text>
</comment>
<reference evidence="3 4" key="1">
    <citation type="journal article" date="2023" name="Plants (Basel)">
        <title>Bridging the Gap: Combining Genomics and Transcriptomics Approaches to Understand Stylosanthes scabra, an Orphan Legume from the Brazilian Caatinga.</title>
        <authorList>
            <person name="Ferreira-Neto J.R.C."/>
            <person name="da Silva M.D."/>
            <person name="Binneck E."/>
            <person name="de Melo N.F."/>
            <person name="da Silva R.H."/>
            <person name="de Melo A.L.T.M."/>
            <person name="Pandolfi V."/>
            <person name="Bustamante F.O."/>
            <person name="Brasileiro-Vidal A.C."/>
            <person name="Benko-Iseppon A.M."/>
        </authorList>
    </citation>
    <scope>NUCLEOTIDE SEQUENCE [LARGE SCALE GENOMIC DNA]</scope>
    <source>
        <tissue evidence="3">Leaves</tissue>
    </source>
</reference>
<name>A0ABU6WQ52_9FABA</name>
<evidence type="ECO:0000256" key="1">
    <source>
        <dbReference type="SAM" id="Coils"/>
    </source>
</evidence>
<keyword evidence="1" id="KW-0175">Coiled coil</keyword>
<gene>
    <name evidence="3" type="ORF">PIB30_077229</name>
</gene>
<sequence>MGGTKLISMLLTLRPCQQHGDLNDTDLIRCKLHYCSLDIGSELSAMKLRFFGPVSRPLSNFWRLCRGCRNSSCFLCCFICAGHFLSETGNVTIIIVHQGFSKQVMEEAYLYSQGHTPQKPPSYQHYAPQYNACQSNGYGDAYYGYEDPSPQYPPFQNGIEEALQLLCRERKELWKAQKRIDDQVTNLQLRVISLVIQSANNNFNNSSIASQPLNSGDLPSQPLSNPRGSIPTLFQCANQERREDTLQHEEDVESLNHKEVHECLEELEEENEDQEAENIDQVVEDKDKEPKGMEIVHSTSSEATPPKLPSELHFEWVNPSDMNFFGPQHYSLLETDGQLKALCGVLDKKEMDSLELDESRFITCGKSEFKAYGGHLHMLHNNRAKVGTLSLRKHLGPWQFQEKLVGSQNSGWTNQVWDPGKSYKSQHFWGLITCLGILANLIYMICNPIKNTNSRHWWRFIASVETLRSLIAVRIELLMMIKLRLSLLPNWHLAQRIVQHSSVGRANAGDNNLGLF</sequence>
<evidence type="ECO:0000256" key="2">
    <source>
        <dbReference type="SAM" id="Phobius"/>
    </source>
</evidence>
<proteinExistence type="predicted"/>
<accession>A0ABU6WQ52</accession>
<dbReference type="EMBL" id="JASCZI010182276">
    <property type="protein sequence ID" value="MED6187521.1"/>
    <property type="molecule type" value="Genomic_DNA"/>
</dbReference>
<keyword evidence="2" id="KW-1133">Transmembrane helix</keyword>
<protein>
    <submittedName>
        <fullName evidence="3">Uncharacterized protein</fullName>
    </submittedName>
</protein>